<dbReference type="eggNOG" id="ENOG502SJFJ">
    <property type="taxonomic scope" value="Eukaryota"/>
</dbReference>
<gene>
    <name evidence="2" type="ORF">PVAR5_1835</name>
</gene>
<feature type="region of interest" description="Disordered" evidence="1">
    <location>
        <begin position="263"/>
        <end position="325"/>
    </location>
</feature>
<evidence type="ECO:0000256" key="1">
    <source>
        <dbReference type="SAM" id="MobiDB-lite"/>
    </source>
</evidence>
<feature type="region of interest" description="Disordered" evidence="1">
    <location>
        <begin position="203"/>
        <end position="222"/>
    </location>
</feature>
<feature type="compositionally biased region" description="Polar residues" evidence="1">
    <location>
        <begin position="314"/>
        <end position="325"/>
    </location>
</feature>
<dbReference type="Proteomes" id="UP000018001">
    <property type="component" value="Unassembled WGS sequence"/>
</dbReference>
<evidence type="ECO:0000313" key="3">
    <source>
        <dbReference type="Proteomes" id="UP000018001"/>
    </source>
</evidence>
<proteinExistence type="predicted"/>
<feature type="compositionally biased region" description="Polar residues" evidence="1">
    <location>
        <begin position="275"/>
        <end position="286"/>
    </location>
</feature>
<dbReference type="AlphaFoldDB" id="V5FMT4"/>
<evidence type="ECO:0008006" key="4">
    <source>
        <dbReference type="Google" id="ProtNLM"/>
    </source>
</evidence>
<feature type="region of interest" description="Disordered" evidence="1">
    <location>
        <begin position="138"/>
        <end position="161"/>
    </location>
</feature>
<feature type="region of interest" description="Disordered" evidence="1">
    <location>
        <begin position="1"/>
        <end position="42"/>
    </location>
</feature>
<accession>V5FMT4</accession>
<dbReference type="EMBL" id="BAUL01000051">
    <property type="protein sequence ID" value="GAD93228.1"/>
    <property type="molecule type" value="Genomic_DNA"/>
</dbReference>
<dbReference type="HOGENOM" id="CLU_020684_1_0_1"/>
<sequence length="515" mass="56860">MLKLNNLLDPKRRYSAEEDINPDPSQPNPSPQSPLSVTTSAPVSPAISLFSAKGHTKFSSSESSSISFPAMGVSMEGSGSISGSMKMPLTDLQEEPIERESRELEDDYFKHFDEYLSTSHTEEISSIDPDEYDLTDTASHVPHSPKKRRAESMSPKVLSRSISTRLSTISARFKGRQGSDGTVSEDLFGEKILSRENSAASSIFSPAISPGTRIDTQTPPSPARTYFEERLSQSSVQPIDIEKANRESIDENEPQATTPLLPPFMGNCPPHRQDSSAIHSPLQSPSVADVTEESTSSPVLDSRLAGLPSPPLSTKPSMASISRPRTNTMRTVSGDLVMADPHDEWAHKLGHANFTVQPEPYIPEVCDLDSFQQLRADWELARCNYAKHLVRTGEHYGMTSKIYKLTEEKWESIDREWKHNHEAVLAELDSHGGAGLGLTMSNLHPCETVKIPRLHDNEKFPELGDEEIVGPMTVAPAMRSPSPPRARSQRKRSFFKFIQDLVAKSYPSVVAAPRS</sequence>
<protein>
    <recommendedName>
        <fullName evidence="4">Only prolin and serin are matching in the corresponding protein</fullName>
    </recommendedName>
</protein>
<evidence type="ECO:0000313" key="2">
    <source>
        <dbReference type="EMBL" id="GAD93228.1"/>
    </source>
</evidence>
<dbReference type="InParanoid" id="V5FMT4"/>
<comment type="caution">
    <text evidence="2">The sequence shown here is derived from an EMBL/GenBank/DDBJ whole genome shotgun (WGS) entry which is preliminary data.</text>
</comment>
<dbReference type="OrthoDB" id="3882058at2759"/>
<keyword evidence="3" id="KW-1185">Reference proteome</keyword>
<reference evidence="3" key="1">
    <citation type="journal article" date="2014" name="Genome Announc.">
        <title>Draft genome sequence of the formaldehyde-resistant fungus Byssochlamys spectabilis No. 5 (anamorph Paecilomyces variotii No. 5) (NBRC109023).</title>
        <authorList>
            <person name="Oka T."/>
            <person name="Ekino K."/>
            <person name="Fukuda K."/>
            <person name="Nomura Y."/>
        </authorList>
    </citation>
    <scope>NUCLEOTIDE SEQUENCE [LARGE SCALE GENOMIC DNA]</scope>
    <source>
        <strain evidence="3">No. 5 / NBRC 109023</strain>
    </source>
</reference>
<organism evidence="2 3">
    <name type="scientific">Byssochlamys spectabilis (strain No. 5 / NBRC 109023)</name>
    <name type="common">Paecilomyces variotii</name>
    <dbReference type="NCBI Taxonomy" id="1356009"/>
    <lineage>
        <taxon>Eukaryota</taxon>
        <taxon>Fungi</taxon>
        <taxon>Dikarya</taxon>
        <taxon>Ascomycota</taxon>
        <taxon>Pezizomycotina</taxon>
        <taxon>Eurotiomycetes</taxon>
        <taxon>Eurotiomycetidae</taxon>
        <taxon>Eurotiales</taxon>
        <taxon>Thermoascaceae</taxon>
        <taxon>Paecilomyces</taxon>
    </lineage>
</organism>
<name>V5FMT4_BYSSN</name>